<name>A0A6A6LSE9_HEVBR</name>
<comment type="caution">
    <text evidence="2">The sequence shown here is derived from an EMBL/GenBank/DDBJ whole genome shotgun (WGS) entry which is preliminary data.</text>
</comment>
<accession>A0A6A6LSE9</accession>
<dbReference type="Proteomes" id="UP000467840">
    <property type="component" value="Chromosome 16"/>
</dbReference>
<evidence type="ECO:0000256" key="1">
    <source>
        <dbReference type="SAM" id="Phobius"/>
    </source>
</evidence>
<evidence type="ECO:0000313" key="2">
    <source>
        <dbReference type="EMBL" id="KAF2304380.1"/>
    </source>
</evidence>
<keyword evidence="1" id="KW-0472">Membrane</keyword>
<reference evidence="2 3" key="1">
    <citation type="journal article" date="2020" name="Mol. Plant">
        <title>The Chromosome-Based Rubber Tree Genome Provides New Insights into Spurge Genome Evolution and Rubber Biosynthesis.</title>
        <authorList>
            <person name="Liu J."/>
            <person name="Shi C."/>
            <person name="Shi C.C."/>
            <person name="Li W."/>
            <person name="Zhang Q.J."/>
            <person name="Zhang Y."/>
            <person name="Li K."/>
            <person name="Lu H.F."/>
            <person name="Shi C."/>
            <person name="Zhu S.T."/>
            <person name="Xiao Z.Y."/>
            <person name="Nan H."/>
            <person name="Yue Y."/>
            <person name="Zhu X.G."/>
            <person name="Wu Y."/>
            <person name="Hong X.N."/>
            <person name="Fan G.Y."/>
            <person name="Tong Y."/>
            <person name="Zhang D."/>
            <person name="Mao C.L."/>
            <person name="Liu Y.L."/>
            <person name="Hao S.J."/>
            <person name="Liu W.Q."/>
            <person name="Lv M.Q."/>
            <person name="Zhang H.B."/>
            <person name="Liu Y."/>
            <person name="Hu-Tang G.R."/>
            <person name="Wang J.P."/>
            <person name="Wang J.H."/>
            <person name="Sun Y.H."/>
            <person name="Ni S.B."/>
            <person name="Chen W.B."/>
            <person name="Zhang X.C."/>
            <person name="Jiao Y.N."/>
            <person name="Eichler E.E."/>
            <person name="Li G.H."/>
            <person name="Liu X."/>
            <person name="Gao L.Z."/>
        </authorList>
    </citation>
    <scope>NUCLEOTIDE SEQUENCE [LARGE SCALE GENOMIC DNA]</scope>
    <source>
        <strain evidence="3">cv. GT1</strain>
        <tissue evidence="2">Leaf</tissue>
    </source>
</reference>
<keyword evidence="1" id="KW-0812">Transmembrane</keyword>
<protein>
    <submittedName>
        <fullName evidence="2">Uncharacterized protein</fullName>
    </submittedName>
</protein>
<keyword evidence="3" id="KW-1185">Reference proteome</keyword>
<proteinExistence type="predicted"/>
<sequence>METAISTGPHLAPIPVVASVDAPGPSFTGLQVVTREVEQSHKDNRKALPGTFCPTAKLAFLFKIQEVSNQSFKETMAVLSWTFLIAVMALLLSALSIQAAVPEAAPAPAPIAAAGLISPSFGSACLAAVVAFFFVKGLKI</sequence>
<feature type="transmembrane region" description="Helical" evidence="1">
    <location>
        <begin position="78"/>
        <end position="99"/>
    </location>
</feature>
<feature type="transmembrane region" description="Helical" evidence="1">
    <location>
        <begin position="111"/>
        <end position="135"/>
    </location>
</feature>
<dbReference type="AlphaFoldDB" id="A0A6A6LSE9"/>
<gene>
    <name evidence="2" type="ORF">GH714_030608</name>
</gene>
<evidence type="ECO:0000313" key="3">
    <source>
        <dbReference type="Proteomes" id="UP000467840"/>
    </source>
</evidence>
<organism evidence="2 3">
    <name type="scientific">Hevea brasiliensis</name>
    <name type="common">Para rubber tree</name>
    <name type="synonym">Siphonia brasiliensis</name>
    <dbReference type="NCBI Taxonomy" id="3981"/>
    <lineage>
        <taxon>Eukaryota</taxon>
        <taxon>Viridiplantae</taxon>
        <taxon>Streptophyta</taxon>
        <taxon>Embryophyta</taxon>
        <taxon>Tracheophyta</taxon>
        <taxon>Spermatophyta</taxon>
        <taxon>Magnoliopsida</taxon>
        <taxon>eudicotyledons</taxon>
        <taxon>Gunneridae</taxon>
        <taxon>Pentapetalae</taxon>
        <taxon>rosids</taxon>
        <taxon>fabids</taxon>
        <taxon>Malpighiales</taxon>
        <taxon>Euphorbiaceae</taxon>
        <taxon>Crotonoideae</taxon>
        <taxon>Micrandreae</taxon>
        <taxon>Hevea</taxon>
    </lineage>
</organism>
<dbReference type="EMBL" id="JAAGAX010000009">
    <property type="protein sequence ID" value="KAF2304380.1"/>
    <property type="molecule type" value="Genomic_DNA"/>
</dbReference>
<keyword evidence="1" id="KW-1133">Transmembrane helix</keyword>